<name>A0ABR1VJA6_9PEZI</name>
<dbReference type="EMBL" id="JAQQWN010000008">
    <property type="protein sequence ID" value="KAK8071320.1"/>
    <property type="molecule type" value="Genomic_DNA"/>
</dbReference>
<comment type="caution">
    <text evidence="2">The sequence shown here is derived from an EMBL/GenBank/DDBJ whole genome shotgun (WGS) entry which is preliminary data.</text>
</comment>
<accession>A0ABR1VJA6</accession>
<protein>
    <recommendedName>
        <fullName evidence="4">DUF397 domain-containing protein</fullName>
    </recommendedName>
</protein>
<sequence length="102" mass="11132">MLVSTREDASSRRQPQPKAGYAFVVAAAHRQQRRAGKNCHLQGRSARGPDPRHPRAHRHALRGVPAEQAGGVRLSGGRAEHVCARIKDVCGFLPRAARRGRA</sequence>
<proteinExistence type="predicted"/>
<feature type="region of interest" description="Disordered" evidence="1">
    <location>
        <begin position="33"/>
        <end position="66"/>
    </location>
</feature>
<evidence type="ECO:0000313" key="2">
    <source>
        <dbReference type="EMBL" id="KAK8071320.1"/>
    </source>
</evidence>
<organism evidence="2 3">
    <name type="scientific">Apiospora hydei</name>
    <dbReference type="NCBI Taxonomy" id="1337664"/>
    <lineage>
        <taxon>Eukaryota</taxon>
        <taxon>Fungi</taxon>
        <taxon>Dikarya</taxon>
        <taxon>Ascomycota</taxon>
        <taxon>Pezizomycotina</taxon>
        <taxon>Sordariomycetes</taxon>
        <taxon>Xylariomycetidae</taxon>
        <taxon>Amphisphaeriales</taxon>
        <taxon>Apiosporaceae</taxon>
        <taxon>Apiospora</taxon>
    </lineage>
</organism>
<dbReference type="GeneID" id="92048898"/>
<dbReference type="Proteomes" id="UP001433268">
    <property type="component" value="Unassembled WGS sequence"/>
</dbReference>
<gene>
    <name evidence="2" type="ORF">PG997_011523</name>
</gene>
<evidence type="ECO:0000256" key="1">
    <source>
        <dbReference type="SAM" id="MobiDB-lite"/>
    </source>
</evidence>
<evidence type="ECO:0008006" key="4">
    <source>
        <dbReference type="Google" id="ProtNLM"/>
    </source>
</evidence>
<dbReference type="RefSeq" id="XP_066665128.1">
    <property type="nucleotide sequence ID" value="XM_066815838.1"/>
</dbReference>
<keyword evidence="3" id="KW-1185">Reference proteome</keyword>
<evidence type="ECO:0000313" key="3">
    <source>
        <dbReference type="Proteomes" id="UP001433268"/>
    </source>
</evidence>
<reference evidence="2 3" key="1">
    <citation type="submission" date="2023-01" db="EMBL/GenBank/DDBJ databases">
        <title>Analysis of 21 Apiospora genomes using comparative genomics revels a genus with tremendous synthesis potential of carbohydrate active enzymes and secondary metabolites.</title>
        <authorList>
            <person name="Sorensen T."/>
        </authorList>
    </citation>
    <scope>NUCLEOTIDE SEQUENCE [LARGE SCALE GENOMIC DNA]</scope>
    <source>
        <strain evidence="2 3">CBS 114990</strain>
    </source>
</reference>